<dbReference type="OrthoDB" id="10029313at2759"/>
<organism evidence="1 2">
    <name type="scientific">Mytilus coruscus</name>
    <name type="common">Sea mussel</name>
    <dbReference type="NCBI Taxonomy" id="42192"/>
    <lineage>
        <taxon>Eukaryota</taxon>
        <taxon>Metazoa</taxon>
        <taxon>Spiralia</taxon>
        <taxon>Lophotrochozoa</taxon>
        <taxon>Mollusca</taxon>
        <taxon>Bivalvia</taxon>
        <taxon>Autobranchia</taxon>
        <taxon>Pteriomorphia</taxon>
        <taxon>Mytilida</taxon>
        <taxon>Mytiloidea</taxon>
        <taxon>Mytilidae</taxon>
        <taxon>Mytilinae</taxon>
        <taxon>Mytilus</taxon>
    </lineage>
</organism>
<keyword evidence="2" id="KW-1185">Reference proteome</keyword>
<dbReference type="AlphaFoldDB" id="A0A6J8E9B4"/>
<dbReference type="PANTHER" id="PTHR21301">
    <property type="entry name" value="REVERSE TRANSCRIPTASE"/>
    <property type="match status" value="1"/>
</dbReference>
<evidence type="ECO:0000313" key="1">
    <source>
        <dbReference type="EMBL" id="CAC5417020.1"/>
    </source>
</evidence>
<dbReference type="Proteomes" id="UP000507470">
    <property type="component" value="Unassembled WGS sequence"/>
</dbReference>
<name>A0A6J8E9B4_MYTCO</name>
<dbReference type="PANTHER" id="PTHR21301:SF12">
    <property type="match status" value="1"/>
</dbReference>
<reference evidence="1 2" key="1">
    <citation type="submission" date="2020-06" db="EMBL/GenBank/DDBJ databases">
        <authorList>
            <person name="Li R."/>
            <person name="Bekaert M."/>
        </authorList>
    </citation>
    <scope>NUCLEOTIDE SEQUENCE [LARGE SCALE GENOMIC DNA]</scope>
    <source>
        <strain evidence="2">wild</strain>
    </source>
</reference>
<evidence type="ECO:0000313" key="2">
    <source>
        <dbReference type="Proteomes" id="UP000507470"/>
    </source>
</evidence>
<gene>
    <name evidence="1" type="ORF">MCOR_49576</name>
</gene>
<accession>A0A6J8E9B4</accession>
<proteinExistence type="predicted"/>
<sequence length="255" mass="28799">MYTKGVTGYSTFNYLNNGNQIDYGPGYMHILPKIHRLNESELVKINKYGFNIDNIKPPCRPIISQIGTVTEFIGRYIDYFLVPMVQKQHTYIKDTSALIYKLERIKPNADCWLCSSDVVSMYTNCPINELLSAFIDDLNLNAFTIVSVDNIDFGQPNACLRLNGSRGIHATSYQAVQPKPKTIKFQNVDVKSRSNAINKDLELLNFSLSETEENAMSQTEKSMFQYIIKKLASDDGDISIPDLKSNLAAFGESNH</sequence>
<evidence type="ECO:0008006" key="3">
    <source>
        <dbReference type="Google" id="ProtNLM"/>
    </source>
</evidence>
<protein>
    <recommendedName>
        <fullName evidence="3">Reverse transcriptase domain-containing protein</fullName>
    </recommendedName>
</protein>
<dbReference type="EMBL" id="CACVKT020008726">
    <property type="protein sequence ID" value="CAC5417020.1"/>
    <property type="molecule type" value="Genomic_DNA"/>
</dbReference>